<dbReference type="AlphaFoldDB" id="A0A1G9UE27"/>
<dbReference type="RefSeq" id="WP_093205847.1">
    <property type="nucleotide sequence ID" value="NZ_FNGS01000007.1"/>
</dbReference>
<gene>
    <name evidence="2" type="ORF">SAMN04488090_3784</name>
</gene>
<feature type="signal peptide" evidence="1">
    <location>
        <begin position="1"/>
        <end position="19"/>
    </location>
</feature>
<evidence type="ECO:0000256" key="1">
    <source>
        <dbReference type="SAM" id="SignalP"/>
    </source>
</evidence>
<name>A0A1G9UE27_9BACT</name>
<dbReference type="EMBL" id="FNGS01000007">
    <property type="protein sequence ID" value="SDM58190.1"/>
    <property type="molecule type" value="Genomic_DNA"/>
</dbReference>
<feature type="chain" id="PRO_5011673041" evidence="1">
    <location>
        <begin position="20"/>
        <end position="422"/>
    </location>
</feature>
<dbReference type="Proteomes" id="UP000198901">
    <property type="component" value="Unassembled WGS sequence"/>
</dbReference>
<evidence type="ECO:0000313" key="2">
    <source>
        <dbReference type="EMBL" id="SDM58190.1"/>
    </source>
</evidence>
<reference evidence="2 3" key="1">
    <citation type="submission" date="2016-10" db="EMBL/GenBank/DDBJ databases">
        <authorList>
            <person name="de Groot N.N."/>
        </authorList>
    </citation>
    <scope>NUCLEOTIDE SEQUENCE [LARGE SCALE GENOMIC DNA]</scope>
    <source>
        <strain evidence="2 3">DSM 21668</strain>
    </source>
</reference>
<protein>
    <submittedName>
        <fullName evidence="2">Uncharacterized protein</fullName>
    </submittedName>
</protein>
<keyword evidence="3" id="KW-1185">Reference proteome</keyword>
<proteinExistence type="predicted"/>
<keyword evidence="1" id="KW-0732">Signal</keyword>
<dbReference type="OrthoDB" id="654919at2"/>
<evidence type="ECO:0000313" key="3">
    <source>
        <dbReference type="Proteomes" id="UP000198901"/>
    </source>
</evidence>
<sequence>MKKYLLLAFVCGACGSAFAQNKPAAEAAVPCTDDADADRLPGHYYDHTQPKYPISLGSYPAADKAAMTKQLIALEKLEEASRKDFQLAGCVARSHFSTLSKGFFGNYFHASYGYQLSLYQNVCHVREHVVKTVGEYRSVLRVDVNPPMSDRNFYSRSGDFYLSDKSVRYDIPADATYDKLNSGWLATHAGSQITLFVSQDQLGGNKENFDKINTGTGYTEDGRTSNDPKSYQLLTRVWYVTRPDKPLFLPITRKAYLEALLEFYEIEKVNFAQVMTWKIRDDSRSNSPEARKRLAIYEVDKEAYRKIYEDKKEKVSRLLSSQPAEWLQKQAVVAPVRDLRPNDYNKPANGLLDFERFYDGEVKNTPLYQFNPEYFSLNAQQPVKPVFMRVQLRYEPTRGFSERFFENFLKNYDFGRLREMLK</sequence>
<organism evidence="2 3">
    <name type="scientific">Siphonobacter aquaeclarae</name>
    <dbReference type="NCBI Taxonomy" id="563176"/>
    <lineage>
        <taxon>Bacteria</taxon>
        <taxon>Pseudomonadati</taxon>
        <taxon>Bacteroidota</taxon>
        <taxon>Cytophagia</taxon>
        <taxon>Cytophagales</taxon>
        <taxon>Cytophagaceae</taxon>
        <taxon>Siphonobacter</taxon>
    </lineage>
</organism>
<accession>A0A1G9UE27</accession>